<dbReference type="AlphaFoldDB" id="A0A0D1Z8E4"/>
<dbReference type="PANTHER" id="PTHR42973:SF22">
    <property type="entry name" value="FAD-BINDING PCMH-TYPE DOMAIN-CONTAINING PROTEIN-RELATED"/>
    <property type="match status" value="1"/>
</dbReference>
<dbReference type="InterPro" id="IPR036318">
    <property type="entry name" value="FAD-bd_PCMH-like_sf"/>
</dbReference>
<keyword evidence="5" id="KW-0732">Signal</keyword>
<evidence type="ECO:0000259" key="6">
    <source>
        <dbReference type="PROSITE" id="PS51387"/>
    </source>
</evidence>
<dbReference type="VEuPathDB" id="FungiDB:PV09_00198"/>
<dbReference type="EMBL" id="KN847529">
    <property type="protein sequence ID" value="KIW09277.1"/>
    <property type="molecule type" value="Genomic_DNA"/>
</dbReference>
<evidence type="ECO:0000256" key="5">
    <source>
        <dbReference type="SAM" id="SignalP"/>
    </source>
</evidence>
<dbReference type="Proteomes" id="UP000053259">
    <property type="component" value="Unassembled WGS sequence"/>
</dbReference>
<sequence length="497" mass="53859">MAAIKIVILVATILSVARVSAYNPRQIEAGPAACANLTGSLGSTKVVTNHLDLNYLESQFEYWNARLSSYAPSCVVYPTSAQDVSVAIQAIRSSGSRFAVRVGGHNPNPNFSSVDQGVLIDLRNLNQKSYDPSTQLATYGPGQSFGEVYEYFDQFGVTVVGARLSGVGTGLALGGGLSYLSSQYGMAADGFRELEVVLPSGEIVTASSTENPDLFFACRGGGGNAYGIVTKYTVQSRPSGTFTAGNIIYLFDQTEAIGQALADFTRYNTDPKAAIIGTYEILGTPDLNLNLDKAGILFLVYDGEDPGDVFKNFTDIPNVINTIGQKTYLDVVNMPVPFAAQLSRGDNFFRVQVHGIDDDSWKDTISRWQNWTDSVKGSYVLTSLDWQPIPKTLTDASKAQGGNAMDMPDGPWIWFNYLLTTPPGMAQADYDAIQASFKAMVESTPNAEGLPLFINDAAYDQNPLKTFSTYSKLQEIKKKYDPDGFFSSKTGGWNFNA</sequence>
<proteinExistence type="inferred from homology"/>
<comment type="similarity">
    <text evidence="1">Belongs to the oxygen-dependent FAD-linked oxidoreductase family.</text>
</comment>
<organism evidence="7 8">
    <name type="scientific">Verruconis gallopava</name>
    <dbReference type="NCBI Taxonomy" id="253628"/>
    <lineage>
        <taxon>Eukaryota</taxon>
        <taxon>Fungi</taxon>
        <taxon>Dikarya</taxon>
        <taxon>Ascomycota</taxon>
        <taxon>Pezizomycotina</taxon>
        <taxon>Dothideomycetes</taxon>
        <taxon>Pleosporomycetidae</taxon>
        <taxon>Venturiales</taxon>
        <taxon>Sympoventuriaceae</taxon>
        <taxon>Verruconis</taxon>
    </lineage>
</organism>
<dbReference type="Pfam" id="PF08031">
    <property type="entry name" value="BBE"/>
    <property type="match status" value="1"/>
</dbReference>
<dbReference type="Gene3D" id="3.30.465.10">
    <property type="match status" value="1"/>
</dbReference>
<dbReference type="InterPro" id="IPR012951">
    <property type="entry name" value="BBE"/>
</dbReference>
<name>A0A0D1Z8E4_9PEZI</name>
<dbReference type="PROSITE" id="PS51387">
    <property type="entry name" value="FAD_PCMH"/>
    <property type="match status" value="1"/>
</dbReference>
<dbReference type="HOGENOM" id="CLU_018354_1_0_1"/>
<protein>
    <recommendedName>
        <fullName evidence="6">FAD-binding PCMH-type domain-containing protein</fullName>
    </recommendedName>
</protein>
<keyword evidence="4" id="KW-0560">Oxidoreductase</keyword>
<dbReference type="GO" id="GO:0071949">
    <property type="term" value="F:FAD binding"/>
    <property type="evidence" value="ECO:0007669"/>
    <property type="project" value="InterPro"/>
</dbReference>
<reference evidence="7 8" key="1">
    <citation type="submission" date="2015-01" db="EMBL/GenBank/DDBJ databases">
        <title>The Genome Sequence of Ochroconis gallopava CBS43764.</title>
        <authorList>
            <consortium name="The Broad Institute Genomics Platform"/>
            <person name="Cuomo C."/>
            <person name="de Hoog S."/>
            <person name="Gorbushina A."/>
            <person name="Stielow B."/>
            <person name="Teixiera M."/>
            <person name="Abouelleil A."/>
            <person name="Chapman S.B."/>
            <person name="Priest M."/>
            <person name="Young S.K."/>
            <person name="Wortman J."/>
            <person name="Nusbaum C."/>
            <person name="Birren B."/>
        </authorList>
    </citation>
    <scope>NUCLEOTIDE SEQUENCE [LARGE SCALE GENOMIC DNA]</scope>
    <source>
        <strain evidence="7 8">CBS 43764</strain>
    </source>
</reference>
<dbReference type="Pfam" id="PF01565">
    <property type="entry name" value="FAD_binding_4"/>
    <property type="match status" value="1"/>
</dbReference>
<dbReference type="PANTHER" id="PTHR42973">
    <property type="entry name" value="BINDING OXIDOREDUCTASE, PUTATIVE (AFU_ORTHOLOGUE AFUA_1G17690)-RELATED"/>
    <property type="match status" value="1"/>
</dbReference>
<accession>A0A0D1Z8E4</accession>
<dbReference type="InterPro" id="IPR016166">
    <property type="entry name" value="FAD-bd_PCMH"/>
</dbReference>
<dbReference type="RefSeq" id="XP_016219146.1">
    <property type="nucleotide sequence ID" value="XM_016352889.1"/>
</dbReference>
<evidence type="ECO:0000256" key="4">
    <source>
        <dbReference type="ARBA" id="ARBA00023002"/>
    </source>
</evidence>
<feature type="signal peptide" evidence="5">
    <location>
        <begin position="1"/>
        <end position="21"/>
    </location>
</feature>
<dbReference type="InParanoid" id="A0A0D1Z8E4"/>
<dbReference type="GeneID" id="27308171"/>
<dbReference type="SUPFAM" id="SSF56176">
    <property type="entry name" value="FAD-binding/transporter-associated domain-like"/>
    <property type="match status" value="1"/>
</dbReference>
<keyword evidence="3" id="KW-0274">FAD</keyword>
<gene>
    <name evidence="7" type="ORF">PV09_00198</name>
</gene>
<feature type="domain" description="FAD-binding PCMH-type" evidence="6">
    <location>
        <begin position="68"/>
        <end position="239"/>
    </location>
</feature>
<evidence type="ECO:0000256" key="2">
    <source>
        <dbReference type="ARBA" id="ARBA00022630"/>
    </source>
</evidence>
<dbReference type="STRING" id="253628.A0A0D1Z8E4"/>
<keyword evidence="8" id="KW-1185">Reference proteome</keyword>
<keyword evidence="2" id="KW-0285">Flavoprotein</keyword>
<evidence type="ECO:0000313" key="8">
    <source>
        <dbReference type="Proteomes" id="UP000053259"/>
    </source>
</evidence>
<dbReference type="InterPro" id="IPR006094">
    <property type="entry name" value="Oxid_FAD_bind_N"/>
</dbReference>
<dbReference type="InterPro" id="IPR016169">
    <property type="entry name" value="FAD-bd_PCMH_sub2"/>
</dbReference>
<dbReference type="InterPro" id="IPR050416">
    <property type="entry name" value="FAD-linked_Oxidoreductase"/>
</dbReference>
<feature type="chain" id="PRO_5002252573" description="FAD-binding PCMH-type domain-containing protein" evidence="5">
    <location>
        <begin position="22"/>
        <end position="497"/>
    </location>
</feature>
<evidence type="ECO:0000313" key="7">
    <source>
        <dbReference type="EMBL" id="KIW09277.1"/>
    </source>
</evidence>
<dbReference type="GO" id="GO:0016491">
    <property type="term" value="F:oxidoreductase activity"/>
    <property type="evidence" value="ECO:0007669"/>
    <property type="project" value="UniProtKB-KW"/>
</dbReference>
<evidence type="ECO:0000256" key="3">
    <source>
        <dbReference type="ARBA" id="ARBA00022827"/>
    </source>
</evidence>
<dbReference type="OrthoDB" id="2151789at2759"/>
<evidence type="ECO:0000256" key="1">
    <source>
        <dbReference type="ARBA" id="ARBA00005466"/>
    </source>
</evidence>